<reference evidence="1" key="1">
    <citation type="submission" date="2025-08" db="UniProtKB">
        <authorList>
            <consortium name="Ensembl"/>
        </authorList>
    </citation>
    <scope>IDENTIFICATION</scope>
</reference>
<dbReference type="GO" id="GO:0008832">
    <property type="term" value="F:dGTPase activity"/>
    <property type="evidence" value="ECO:0007669"/>
    <property type="project" value="TreeGrafter"/>
</dbReference>
<sequence length="292" mass="34450">MFDNMFIPKTQQNKEWKLEKGSTAMFDAIVEHLKEKENPFDLETELKKLSEDSDGDDLSFIKEMINGPDKEGHYKGRPSNKSFLYEIVANKRTGIDVDKFDYFARDCHHLGIKNSFDHNRYIKFARVLEVDKQRVLKEDKQWQICTRIRDALLKADPVLKMSEAIKDIADKTMEEYTQLTDSIFEKILYSTGDELKEAREILQNILSRKLYRFLGETKLTDGFAKEVCFYIQPLQSDTLIAQKSFYEWCRRKNLHFSPVTLFQLLLFFSNHSSTYLQTILIIICIFFKHLSF</sequence>
<dbReference type="GO" id="GO:0005634">
    <property type="term" value="C:nucleus"/>
    <property type="evidence" value="ECO:0007669"/>
    <property type="project" value="TreeGrafter"/>
</dbReference>
<dbReference type="Proteomes" id="UP000261520">
    <property type="component" value="Unplaced"/>
</dbReference>
<proteinExistence type="predicted"/>
<dbReference type="SUPFAM" id="SSF109604">
    <property type="entry name" value="HD-domain/PDEase-like"/>
    <property type="match status" value="1"/>
</dbReference>
<dbReference type="PANTHER" id="PTHR11373:SF4">
    <property type="entry name" value="DEOXYNUCLEOSIDE TRIPHOSPHATE TRIPHOSPHOHYDROLASE SAMHD1"/>
    <property type="match status" value="1"/>
</dbReference>
<dbReference type="PANTHER" id="PTHR11373">
    <property type="entry name" value="DEOXYNUCLEOSIDE TRIPHOSPHATE TRIPHOSPHOHYDROLASE"/>
    <property type="match status" value="1"/>
</dbReference>
<dbReference type="AlphaFoldDB" id="A0A3B4BHF5"/>
<dbReference type="GO" id="GO:0006203">
    <property type="term" value="P:dGTP catabolic process"/>
    <property type="evidence" value="ECO:0007669"/>
    <property type="project" value="TreeGrafter"/>
</dbReference>
<evidence type="ECO:0000313" key="1">
    <source>
        <dbReference type="Ensembl" id="ENSPMGP00000027850.1"/>
    </source>
</evidence>
<dbReference type="STRING" id="409849.ENSPMGP00000027850"/>
<name>A0A3B4BHF5_9GOBI</name>
<organism evidence="1 2">
    <name type="scientific">Periophthalmus magnuspinnatus</name>
    <dbReference type="NCBI Taxonomy" id="409849"/>
    <lineage>
        <taxon>Eukaryota</taxon>
        <taxon>Metazoa</taxon>
        <taxon>Chordata</taxon>
        <taxon>Craniata</taxon>
        <taxon>Vertebrata</taxon>
        <taxon>Euteleostomi</taxon>
        <taxon>Actinopterygii</taxon>
        <taxon>Neopterygii</taxon>
        <taxon>Teleostei</taxon>
        <taxon>Neoteleostei</taxon>
        <taxon>Acanthomorphata</taxon>
        <taxon>Gobiaria</taxon>
        <taxon>Gobiiformes</taxon>
        <taxon>Gobioidei</taxon>
        <taxon>Gobiidae</taxon>
        <taxon>Oxudercinae</taxon>
        <taxon>Periophthalmus</taxon>
    </lineage>
</organism>
<evidence type="ECO:0000313" key="2">
    <source>
        <dbReference type="Proteomes" id="UP000261520"/>
    </source>
</evidence>
<dbReference type="InterPro" id="IPR050135">
    <property type="entry name" value="dGTPase-like"/>
</dbReference>
<dbReference type="Ensembl" id="ENSPMGT00000029664.1">
    <property type="protein sequence ID" value="ENSPMGP00000027850.1"/>
    <property type="gene ID" value="ENSPMGG00000022468.1"/>
</dbReference>
<accession>A0A3B4BHF5</accession>
<dbReference type="Gene3D" id="1.10.3210.10">
    <property type="entry name" value="Hypothetical protein af1432"/>
    <property type="match status" value="1"/>
</dbReference>
<reference evidence="1" key="2">
    <citation type="submission" date="2025-09" db="UniProtKB">
        <authorList>
            <consortium name="Ensembl"/>
        </authorList>
    </citation>
    <scope>IDENTIFICATION</scope>
</reference>
<keyword evidence="2" id="KW-1185">Reference proteome</keyword>
<protein>
    <submittedName>
        <fullName evidence="1">Uncharacterized protein</fullName>
    </submittedName>
</protein>